<comment type="caution">
    <text evidence="4">The sequence shown here is derived from an EMBL/GenBank/DDBJ whole genome shotgun (WGS) entry which is preliminary data.</text>
</comment>
<dbReference type="AlphaFoldDB" id="A0A315V2S1"/>
<gene>
    <name evidence="4" type="ORF">CCH79_00004438</name>
</gene>
<evidence type="ECO:0000256" key="2">
    <source>
        <dbReference type="SAM" id="MobiDB-lite"/>
    </source>
</evidence>
<accession>A0A315V2S1</accession>
<keyword evidence="1" id="KW-0175">Coiled coil</keyword>
<dbReference type="Proteomes" id="UP000250572">
    <property type="component" value="Unassembled WGS sequence"/>
</dbReference>
<keyword evidence="5" id="KW-1185">Reference proteome</keyword>
<feature type="coiled-coil region" evidence="1">
    <location>
        <begin position="350"/>
        <end position="414"/>
    </location>
</feature>
<keyword evidence="3" id="KW-0812">Transmembrane</keyword>
<dbReference type="PANTHER" id="PTHR34649:SF1">
    <property type="entry name" value="CILIA- AND FLAGELLA-ASSOCIATED PROTEIN 99"/>
    <property type="match status" value="1"/>
</dbReference>
<feature type="compositionally biased region" description="Basic and acidic residues" evidence="2">
    <location>
        <begin position="603"/>
        <end position="615"/>
    </location>
</feature>
<dbReference type="STRING" id="33528.ENSGAFP00000014554"/>
<evidence type="ECO:0000256" key="3">
    <source>
        <dbReference type="SAM" id="Phobius"/>
    </source>
</evidence>
<evidence type="ECO:0000256" key="1">
    <source>
        <dbReference type="SAM" id="Coils"/>
    </source>
</evidence>
<keyword evidence="3" id="KW-0472">Membrane</keyword>
<dbReference type="PANTHER" id="PTHR34649">
    <property type="entry name" value="CILIA- AND FLAGELLA-ASSOCIATED PROTEIN 99"/>
    <property type="match status" value="1"/>
</dbReference>
<dbReference type="EMBL" id="NHOQ01002481">
    <property type="protein sequence ID" value="PWA16408.1"/>
    <property type="molecule type" value="Genomic_DNA"/>
</dbReference>
<dbReference type="InterPro" id="IPR039341">
    <property type="entry name" value="CFAP99"/>
</dbReference>
<proteinExistence type="predicted"/>
<name>A0A315V2S1_GAMAF</name>
<evidence type="ECO:0008006" key="6">
    <source>
        <dbReference type="Google" id="ProtNLM"/>
    </source>
</evidence>
<protein>
    <recommendedName>
        <fullName evidence="6">Cilia- and flagella-associated protein 99</fullName>
    </recommendedName>
</protein>
<sequence>MSTEKQAVGRKVDGLPVNQLAKDFSEDLKMSSEFGYLVKVAWMLLDKFSSDCRCVDEFVEDISTDLQSFDPMERKFILDVVSGCVEYEKLLDIVINTFYGQHRKWLCKSDRNLFIIICYLCMFCLDQLGLEHFSTIVKYMGHLKMQFFLDFFFSNLTKWVQEEWSTIYEPEFVEKHWITPLLRWRPEIYHLMDQLSKKGRRARVKPTECQDFIFSKNKLPTSPKEELSRRPNKFTPVPSSTYMTPRELQKIQECKEKNQKKAESVISQIKAEGNAKMKSKFFHAKEIPSTSMVVIACYTCSTPSSVESHPVRLNNAAIWRREALHDRLVKEELHKIDELVQGAADPSPFLQRIKELEERERQEKRQAEERTRLETQIIEKEIALTRKRIAEQKHEAAQRKKEETARIMRRYAEKQLKKEKEVRDLVQQVMEDRINLKVALERSKRIKQKIVKEVSEESHELLHQALEEQQEELRKRLQIIHEIHVIESLPIIKPNNFDETKTAGYELLGEMSLAELKERLALLKQNQKKEEEERRSNILEEKVKKQQQILETLDNINLYRELLMKEAADRKEERRAQQELLKQVVAEDDTIVALKKKLEDKKQALHKVKETEKSRAKPSRRFSRSASTQRDLRETTWEELEQNLSRYV</sequence>
<evidence type="ECO:0000313" key="4">
    <source>
        <dbReference type="EMBL" id="PWA16408.1"/>
    </source>
</evidence>
<feature type="region of interest" description="Disordered" evidence="2">
    <location>
        <begin position="603"/>
        <end position="633"/>
    </location>
</feature>
<reference evidence="4 5" key="1">
    <citation type="journal article" date="2018" name="G3 (Bethesda)">
        <title>A High-Quality Reference Genome for the Invasive Mosquitofish Gambusia affinis Using a Chicago Library.</title>
        <authorList>
            <person name="Hoffberg S.L."/>
            <person name="Troendle N.J."/>
            <person name="Glenn T.C."/>
            <person name="Mahmud O."/>
            <person name="Louha S."/>
            <person name="Chalopin D."/>
            <person name="Bennetzen J.L."/>
            <person name="Mauricio R."/>
        </authorList>
    </citation>
    <scope>NUCLEOTIDE SEQUENCE [LARGE SCALE GENOMIC DNA]</scope>
    <source>
        <strain evidence="4">NE01/NJP1002.9</strain>
        <tissue evidence="4">Muscle</tissue>
    </source>
</reference>
<keyword evidence="3" id="KW-1133">Transmembrane helix</keyword>
<feature type="transmembrane region" description="Helical" evidence="3">
    <location>
        <begin position="113"/>
        <end position="130"/>
    </location>
</feature>
<feature type="coiled-coil region" evidence="1">
    <location>
        <begin position="452"/>
        <end position="483"/>
    </location>
</feature>
<organism evidence="4 5">
    <name type="scientific">Gambusia affinis</name>
    <name type="common">Western mosquitofish</name>
    <name type="synonym">Heterandria affinis</name>
    <dbReference type="NCBI Taxonomy" id="33528"/>
    <lineage>
        <taxon>Eukaryota</taxon>
        <taxon>Metazoa</taxon>
        <taxon>Chordata</taxon>
        <taxon>Craniata</taxon>
        <taxon>Vertebrata</taxon>
        <taxon>Euteleostomi</taxon>
        <taxon>Actinopterygii</taxon>
        <taxon>Neopterygii</taxon>
        <taxon>Teleostei</taxon>
        <taxon>Neoteleostei</taxon>
        <taxon>Acanthomorphata</taxon>
        <taxon>Ovalentaria</taxon>
        <taxon>Atherinomorphae</taxon>
        <taxon>Cyprinodontiformes</taxon>
        <taxon>Poeciliidae</taxon>
        <taxon>Poeciliinae</taxon>
        <taxon>Gambusia</taxon>
    </lineage>
</organism>
<feature type="coiled-coil region" evidence="1">
    <location>
        <begin position="513"/>
        <end position="549"/>
    </location>
</feature>
<evidence type="ECO:0000313" key="5">
    <source>
        <dbReference type="Proteomes" id="UP000250572"/>
    </source>
</evidence>